<dbReference type="AlphaFoldDB" id="A0A177L168"/>
<proteinExistence type="predicted"/>
<evidence type="ECO:0000256" key="1">
    <source>
        <dbReference type="SAM" id="MobiDB-lite"/>
    </source>
</evidence>
<organism evidence="2 3">
    <name type="scientific">Domibacillus aminovorans</name>
    <dbReference type="NCBI Taxonomy" id="29332"/>
    <lineage>
        <taxon>Bacteria</taxon>
        <taxon>Bacillati</taxon>
        <taxon>Bacillota</taxon>
        <taxon>Bacilli</taxon>
        <taxon>Bacillales</taxon>
        <taxon>Bacillaceae</taxon>
        <taxon>Domibacillus</taxon>
    </lineage>
</organism>
<gene>
    <name evidence="2" type="ORF">AWH48_14760</name>
</gene>
<dbReference type="OrthoDB" id="2667126at2"/>
<protein>
    <submittedName>
        <fullName evidence="2">Uncharacterized protein</fullName>
    </submittedName>
</protein>
<reference evidence="2 3" key="1">
    <citation type="submission" date="2016-01" db="EMBL/GenBank/DDBJ databases">
        <title>Investigation of taxonomic status of Bacillus aminovorans.</title>
        <authorList>
            <person name="Verma A."/>
            <person name="Pal Y."/>
            <person name="Krishnamurthi S."/>
        </authorList>
    </citation>
    <scope>NUCLEOTIDE SEQUENCE [LARGE SCALE GENOMIC DNA]</scope>
    <source>
        <strain evidence="2 3">DSM 4337</strain>
    </source>
</reference>
<feature type="region of interest" description="Disordered" evidence="1">
    <location>
        <begin position="265"/>
        <end position="327"/>
    </location>
</feature>
<evidence type="ECO:0000313" key="3">
    <source>
        <dbReference type="Proteomes" id="UP000077271"/>
    </source>
</evidence>
<comment type="caution">
    <text evidence="2">The sequence shown here is derived from an EMBL/GenBank/DDBJ whole genome shotgun (WGS) entry which is preliminary data.</text>
</comment>
<evidence type="ECO:0000313" key="2">
    <source>
        <dbReference type="EMBL" id="OAH59399.1"/>
    </source>
</evidence>
<name>A0A177L168_9BACI</name>
<sequence length="345" mass="38269">MTSSMNFNILKGNSRKMRALLCFLIIILSGCAEKENEVKSKDNKDVATNVLQSIEDRDYKAAREIYQDAIAGSSEEEVNKIDQALSNKFQEYMDDRFTKVSAGTDTETAIEGMLVSIQEAQIGSSELEELITKYSLLGNGTAVSGNVTENILIAIEERNYIAAWEIYQDAIAGSSEEEVTKIDQALSDKIQEYIDDRFAKVGTGTDTEVAIEGMLNSIRETQIGGKILTDLINIYSPVQETIEIGNNKQGEINVEEELMETNLVDSNIDTESPSPYTREELEVDPNAPSINPDDYNEDGEYVPEDGPSDNPEDYNSNGEYQPVEDMTQEEIEAQLTDMLEGSLSP</sequence>
<accession>A0A177L168</accession>
<dbReference type="RefSeq" id="WP_063974322.1">
    <property type="nucleotide sequence ID" value="NZ_LQWZ01000002.1"/>
</dbReference>
<dbReference type="EMBL" id="LQWZ01000002">
    <property type="protein sequence ID" value="OAH59399.1"/>
    <property type="molecule type" value="Genomic_DNA"/>
</dbReference>
<feature type="compositionally biased region" description="Acidic residues" evidence="1">
    <location>
        <begin position="294"/>
        <end position="312"/>
    </location>
</feature>
<feature type="compositionally biased region" description="Polar residues" evidence="1">
    <location>
        <begin position="265"/>
        <end position="275"/>
    </location>
</feature>
<dbReference type="Proteomes" id="UP000077271">
    <property type="component" value="Unassembled WGS sequence"/>
</dbReference>